<dbReference type="PANTHER" id="PTHR38478">
    <property type="entry name" value="PEPTIDASE M1A AND M12B"/>
    <property type="match status" value="1"/>
</dbReference>
<feature type="chain" id="PRO_5010545267" description="DUF5117 domain-containing protein" evidence="1">
    <location>
        <begin position="28"/>
        <end position="848"/>
    </location>
</feature>
<protein>
    <recommendedName>
        <fullName evidence="7">DUF5117 domain-containing protein</fullName>
    </recommendedName>
</protein>
<gene>
    <name evidence="5" type="ORF">SAMN02745202_01825</name>
</gene>
<dbReference type="SUPFAM" id="SSF55486">
    <property type="entry name" value="Metalloproteases ('zincins'), catalytic domain"/>
    <property type="match status" value="1"/>
</dbReference>
<dbReference type="PANTHER" id="PTHR38478:SF1">
    <property type="entry name" value="ZINC DEPENDENT METALLOPROTEASE DOMAIN LIPOPROTEIN"/>
    <property type="match status" value="1"/>
</dbReference>
<feature type="signal peptide" evidence="1">
    <location>
        <begin position="1"/>
        <end position="27"/>
    </location>
</feature>
<dbReference type="Pfam" id="PF16313">
    <property type="entry name" value="DUF4953"/>
    <property type="match status" value="1"/>
</dbReference>
<dbReference type="CDD" id="cd04276">
    <property type="entry name" value="ZnMc_MMP_like_2"/>
    <property type="match status" value="1"/>
</dbReference>
<evidence type="ECO:0000313" key="6">
    <source>
        <dbReference type="Proteomes" id="UP000190065"/>
    </source>
</evidence>
<keyword evidence="1" id="KW-0732">Signal</keyword>
<evidence type="ECO:0000259" key="4">
    <source>
        <dbReference type="Pfam" id="PF17162"/>
    </source>
</evidence>
<feature type="domain" description="DUF5117" evidence="3">
    <location>
        <begin position="109"/>
        <end position="295"/>
    </location>
</feature>
<dbReference type="InterPro" id="IPR033413">
    <property type="entry name" value="DUF5117"/>
</dbReference>
<dbReference type="Pfam" id="PF17162">
    <property type="entry name" value="DUF5118"/>
    <property type="match status" value="1"/>
</dbReference>
<dbReference type="Proteomes" id="UP000190065">
    <property type="component" value="Unassembled WGS sequence"/>
</dbReference>
<dbReference type="InterPro" id="IPR033428">
    <property type="entry name" value="DUF5118"/>
</dbReference>
<sequence>MNFSVFKSSLGGALLLLFSLQTPVVCAGNFQAFSASKPKKETKYDRLFKDKKTETVRSKFITVHKMDNRIYFELPRTLLKKQMMLGGTIVSTTDPDYVVVGAHNFNPILFYFDIQDSAVVMKTPNNVLFQNNGADTQLKGALALTYRDAIWNGFNIAAYSNDSSAVVFDVTSLLGKPNSALAVMPTKKGNYALKATPKSELSFIRSVKSFDTNLTITNDFSYGISKSLMSMPIGGEMPTTVGVSYTVALLPESAMRPRIMDSRIGVNSSVRLEIPNGGTKSQRIFYAHRWNLVPKDKKGYAKGKLTEPVTPIRFYVDDAFPENWKKPIREGVLQWNKAFEKIGFKNAIEVVDFPQKRGDFDPDNIEYSCIRYVPSGASALPSSDIHVNPNTGEIMEASMFIYSNVETLLHRQSYVETAAVDPSVRSNRLPEAKFAEALSFLVTKEMGRMLGLLDNPGASATYPTDSLRNAHFTTTMGLTPSVMDDFHYNTIAQPMDKGVRLVPAGIGMYDAFTINWNYRYFNPEQTSINEEKKILEAFVDSKIKNPRLRYYDARYNKWDPRAQSSLLGSDFIATANYTNKNLSIAQKGLTSWIKHDEDSRIKEKLYWGISQARYALFQQVLSNVGGIYINNMKISSGVPRYQVVSKALQQRSLQWVLQQAVHFTDYADRAFERKGFMAVSYYDQSLEYMAYEILAARTRVAVSAYLNPATYSQKDYFDDVFNVFFKSAAELRAPSQGERIMQRTFMNYAQAAVSKVTGSGSSSGASGGRAAFMQAETSTTPGFGDPGLNLSPNVDLNIADNSELYFYNSLLRLRPLLQKCLKGNLPLAAKTHYEMLLFKLNKTMEVKK</sequence>
<name>A0A1T4QHH9_9BACT</name>
<dbReference type="Pfam" id="PF17148">
    <property type="entry name" value="DUF5117"/>
    <property type="match status" value="1"/>
</dbReference>
<dbReference type="AlphaFoldDB" id="A0A1T4QHH9"/>
<dbReference type="eggNOG" id="COG5549">
    <property type="taxonomic scope" value="Bacteria"/>
</dbReference>
<dbReference type="RefSeq" id="WP_025070569.1">
    <property type="nucleotide sequence ID" value="NZ_FUXK01000022.1"/>
</dbReference>
<evidence type="ECO:0000256" key="1">
    <source>
        <dbReference type="SAM" id="SignalP"/>
    </source>
</evidence>
<feature type="domain" description="EcxA zinc-binding" evidence="2">
    <location>
        <begin position="429"/>
        <end position="728"/>
    </location>
</feature>
<accession>A0A1T4QHH9</accession>
<evidence type="ECO:0008006" key="7">
    <source>
        <dbReference type="Google" id="ProtNLM"/>
    </source>
</evidence>
<feature type="domain" description="DUF5118" evidence="4">
    <location>
        <begin position="43"/>
        <end position="92"/>
    </location>
</feature>
<evidence type="ECO:0000259" key="3">
    <source>
        <dbReference type="Pfam" id="PF17148"/>
    </source>
</evidence>
<evidence type="ECO:0000313" key="5">
    <source>
        <dbReference type="EMBL" id="SKA03154.1"/>
    </source>
</evidence>
<evidence type="ECO:0000259" key="2">
    <source>
        <dbReference type="Pfam" id="PF16313"/>
    </source>
</evidence>
<reference evidence="5 6" key="1">
    <citation type="submission" date="2017-02" db="EMBL/GenBank/DDBJ databases">
        <authorList>
            <person name="Peterson S.W."/>
        </authorList>
    </citation>
    <scope>NUCLEOTIDE SEQUENCE [LARGE SCALE GENOMIC DNA]</scope>
    <source>
        <strain evidence="5 6">ATCC 43324</strain>
    </source>
</reference>
<dbReference type="EMBL" id="FUXK01000022">
    <property type="protein sequence ID" value="SKA03154.1"/>
    <property type="molecule type" value="Genomic_DNA"/>
</dbReference>
<proteinExistence type="predicted"/>
<organism evidence="5 6">
    <name type="scientific">Segatella oulorum</name>
    <dbReference type="NCBI Taxonomy" id="28136"/>
    <lineage>
        <taxon>Bacteria</taxon>
        <taxon>Pseudomonadati</taxon>
        <taxon>Bacteroidota</taxon>
        <taxon>Bacteroidia</taxon>
        <taxon>Bacteroidales</taxon>
        <taxon>Prevotellaceae</taxon>
        <taxon>Segatella</taxon>
    </lineage>
</organism>
<dbReference type="STRING" id="28136.SAMN02745202_01825"/>
<dbReference type="InterPro" id="IPR034032">
    <property type="entry name" value="Zn_MMP-like_bac"/>
</dbReference>
<dbReference type="InterPro" id="IPR032534">
    <property type="entry name" value="EcxA_zinc-bd"/>
</dbReference>